<comment type="function">
    <text evidence="8">Dimethylates a single guanine residue at position 26 of a number of tRNAs using S-adenosyl-L-methionine as donor of the methyl groups.</text>
</comment>
<dbReference type="STRING" id="453591.Igni_1184"/>
<dbReference type="InterPro" id="IPR002905">
    <property type="entry name" value="Trm1"/>
</dbReference>
<evidence type="ECO:0000256" key="2">
    <source>
        <dbReference type="ARBA" id="ARBA00022603"/>
    </source>
</evidence>
<reference evidence="10 11" key="1">
    <citation type="journal article" date="2008" name="Genome Biol.">
        <title>A genomic analysis of the archaeal system Ignicoccus hospitalis-Nanoarchaeum equitans.</title>
        <authorList>
            <person name="Podar M."/>
            <person name="Anderson I."/>
            <person name="Makarova K.S."/>
            <person name="Elkins J.G."/>
            <person name="Ivanova N."/>
            <person name="Wall M.A."/>
            <person name="Lykidis A."/>
            <person name="Mavromatis K."/>
            <person name="Sun H."/>
            <person name="Hudson M.E."/>
            <person name="Chen W."/>
            <person name="Deciu C."/>
            <person name="Hutchison D."/>
            <person name="Eads J.R."/>
            <person name="Anderson A."/>
            <person name="Fernandes F."/>
            <person name="Szeto E."/>
            <person name="Lapidus A."/>
            <person name="Kyrpides N.C."/>
            <person name="Saier M.H.Jr."/>
            <person name="Richardson P.M."/>
            <person name="Rachel R."/>
            <person name="Huber H."/>
            <person name="Eisen J.A."/>
            <person name="Koonin E.V."/>
            <person name="Keller M."/>
            <person name="Stetter K.O."/>
        </authorList>
    </citation>
    <scope>NUCLEOTIDE SEQUENCE [LARGE SCALE GENOMIC DNA]</scope>
    <source>
        <strain evidence="11">KIN4/I / DSM 18386 / JCM 14125</strain>
    </source>
</reference>
<feature type="binding site" evidence="8">
    <location>
        <position position="124"/>
    </location>
    <ligand>
        <name>S-adenosyl-L-methionine</name>
        <dbReference type="ChEBI" id="CHEBI:59789"/>
    </ligand>
</feature>
<dbReference type="PANTHER" id="PTHR10631">
    <property type="entry name" value="N 2 ,N 2 -DIMETHYLGUANOSINE TRNA METHYLTRANSFERASE"/>
    <property type="match status" value="1"/>
</dbReference>
<evidence type="ECO:0000256" key="5">
    <source>
        <dbReference type="ARBA" id="ARBA00022694"/>
    </source>
</evidence>
<dbReference type="InterPro" id="IPR042296">
    <property type="entry name" value="tRNA_met_Trm1_C"/>
</dbReference>
<comment type="similarity">
    <text evidence="8 9">Belongs to the class I-like SAM-binding methyltransferase superfamily. Trm1 family.</text>
</comment>
<dbReference type="eggNOG" id="arCOG01219">
    <property type="taxonomic scope" value="Archaea"/>
</dbReference>
<gene>
    <name evidence="8" type="primary">trm1</name>
    <name evidence="10" type="ordered locus">Igni_1184</name>
</gene>
<dbReference type="HAMAP" id="MF_00290">
    <property type="entry name" value="tRNA_dimethyltr_TRM1"/>
    <property type="match status" value="1"/>
</dbReference>
<evidence type="ECO:0000256" key="3">
    <source>
        <dbReference type="ARBA" id="ARBA00022679"/>
    </source>
</evidence>
<evidence type="ECO:0000313" key="11">
    <source>
        <dbReference type="Proteomes" id="UP000000262"/>
    </source>
</evidence>
<accession>A8ABQ9</accession>
<comment type="caution">
    <text evidence="8">Lacks conserved residue(s) required for the propagation of feature annotation.</text>
</comment>
<dbReference type="AlphaFoldDB" id="A8ABQ9"/>
<dbReference type="PhylomeDB" id="A8ABQ9"/>
<evidence type="ECO:0000256" key="7">
    <source>
        <dbReference type="ARBA" id="ARBA00039099"/>
    </source>
</evidence>
<keyword evidence="3 8" id="KW-0808">Transferase</keyword>
<dbReference type="Pfam" id="PF02005">
    <property type="entry name" value="TRM"/>
    <property type="match status" value="1"/>
</dbReference>
<dbReference type="Gene3D" id="3.40.50.150">
    <property type="entry name" value="Vaccinia Virus protein VP39"/>
    <property type="match status" value="1"/>
</dbReference>
<dbReference type="Proteomes" id="UP000000262">
    <property type="component" value="Chromosome"/>
</dbReference>
<organism evidence="10 11">
    <name type="scientific">Ignicoccus hospitalis (strain KIN4/I / DSM 18386 / JCM 14125)</name>
    <dbReference type="NCBI Taxonomy" id="453591"/>
    <lineage>
        <taxon>Archaea</taxon>
        <taxon>Thermoproteota</taxon>
        <taxon>Thermoprotei</taxon>
        <taxon>Desulfurococcales</taxon>
        <taxon>Desulfurococcaceae</taxon>
        <taxon>Ignicoccus</taxon>
    </lineage>
</organism>
<keyword evidence="6 8" id="KW-0694">RNA-binding</keyword>
<dbReference type="InterPro" id="IPR029063">
    <property type="entry name" value="SAM-dependent_MTases_sf"/>
</dbReference>
<evidence type="ECO:0000256" key="8">
    <source>
        <dbReference type="HAMAP-Rule" id="MF_00290"/>
    </source>
</evidence>
<evidence type="ECO:0000256" key="6">
    <source>
        <dbReference type="ARBA" id="ARBA00022884"/>
    </source>
</evidence>
<comment type="catalytic activity">
    <reaction evidence="8">
        <text>guanosine(26) in tRNA + 2 S-adenosyl-L-methionine = N(2)-dimethylguanosine(26) in tRNA + 2 S-adenosyl-L-homocysteine + 2 H(+)</text>
        <dbReference type="Rhea" id="RHEA:43140"/>
        <dbReference type="Rhea" id="RHEA-COMP:10359"/>
        <dbReference type="Rhea" id="RHEA-COMP:10360"/>
        <dbReference type="ChEBI" id="CHEBI:15378"/>
        <dbReference type="ChEBI" id="CHEBI:57856"/>
        <dbReference type="ChEBI" id="CHEBI:59789"/>
        <dbReference type="ChEBI" id="CHEBI:74269"/>
        <dbReference type="ChEBI" id="CHEBI:74513"/>
        <dbReference type="EC" id="2.1.1.216"/>
    </reaction>
</comment>
<dbReference type="KEGG" id="iho:Igni_1184"/>
<evidence type="ECO:0000256" key="4">
    <source>
        <dbReference type="ARBA" id="ARBA00022691"/>
    </source>
</evidence>
<evidence type="ECO:0000256" key="9">
    <source>
        <dbReference type="PROSITE-ProRule" id="PRU00958"/>
    </source>
</evidence>
<proteinExistence type="inferred from homology"/>
<dbReference type="InterPro" id="IPR022923">
    <property type="entry name" value="TRM1_arc_bac"/>
</dbReference>
<dbReference type="GO" id="GO:0160104">
    <property type="term" value="F:tRNA (guanine(26)-N2)-dimethyltransferase activity"/>
    <property type="evidence" value="ECO:0007669"/>
    <property type="project" value="UniProtKB-UniRule"/>
</dbReference>
<feature type="binding site" evidence="8">
    <location>
        <position position="79"/>
    </location>
    <ligand>
        <name>S-adenosyl-L-methionine</name>
        <dbReference type="ChEBI" id="CHEBI:59789"/>
    </ligand>
</feature>
<feature type="binding site" evidence="8">
    <location>
        <position position="96"/>
    </location>
    <ligand>
        <name>S-adenosyl-L-methionine</name>
        <dbReference type="ChEBI" id="CHEBI:59789"/>
    </ligand>
</feature>
<dbReference type="HOGENOM" id="CLU_010862_5_1_2"/>
<dbReference type="GeneID" id="5562561"/>
<evidence type="ECO:0000313" key="10">
    <source>
        <dbReference type="EMBL" id="ABU82361.1"/>
    </source>
</evidence>
<dbReference type="CDD" id="cd02440">
    <property type="entry name" value="AdoMet_MTases"/>
    <property type="match status" value="1"/>
</dbReference>
<dbReference type="PANTHER" id="PTHR10631:SF3">
    <property type="entry name" value="TRNA (GUANINE(26)-N(2))-DIMETHYLTRANSFERASE"/>
    <property type="match status" value="1"/>
</dbReference>
<feature type="binding site" evidence="8">
    <location>
        <position position="125"/>
    </location>
    <ligand>
        <name>S-adenosyl-L-methionine</name>
        <dbReference type="ChEBI" id="CHEBI:59789"/>
    </ligand>
</feature>
<keyword evidence="5 8" id="KW-0819">tRNA processing</keyword>
<dbReference type="GO" id="GO:0000049">
    <property type="term" value="F:tRNA binding"/>
    <property type="evidence" value="ECO:0007669"/>
    <property type="project" value="UniProtKB-UniRule"/>
</dbReference>
<dbReference type="SUPFAM" id="SSF53335">
    <property type="entry name" value="S-adenosyl-L-methionine-dependent methyltransferases"/>
    <property type="match status" value="1"/>
</dbReference>
<feature type="binding site" evidence="8">
    <location>
        <position position="50"/>
    </location>
    <ligand>
        <name>S-adenosyl-L-methionine</name>
        <dbReference type="ChEBI" id="CHEBI:59789"/>
    </ligand>
</feature>
<keyword evidence="11" id="KW-1185">Reference proteome</keyword>
<dbReference type="PROSITE" id="PS51626">
    <property type="entry name" value="SAM_MT_TRM1"/>
    <property type="match status" value="1"/>
</dbReference>
<dbReference type="GO" id="GO:0002940">
    <property type="term" value="P:tRNA N2-guanine methylation"/>
    <property type="evidence" value="ECO:0007669"/>
    <property type="project" value="TreeGrafter"/>
</dbReference>
<evidence type="ECO:0000256" key="1">
    <source>
        <dbReference type="ARBA" id="ARBA00022555"/>
    </source>
</evidence>
<dbReference type="EC" id="2.1.1.216" evidence="7 8"/>
<dbReference type="OrthoDB" id="372177at2157"/>
<dbReference type="RefSeq" id="WP_012123325.1">
    <property type="nucleotide sequence ID" value="NC_009776.1"/>
</dbReference>
<keyword evidence="4 8" id="KW-0949">S-adenosyl-L-methionine</keyword>
<dbReference type="Gene3D" id="3.30.56.70">
    <property type="entry name" value="N2,N2-dimethylguanosine tRNA methyltransferase, C-terminal domain"/>
    <property type="match status" value="1"/>
</dbReference>
<keyword evidence="2 8" id="KW-0489">Methyltransferase</keyword>
<name>A8ABQ9_IGNH4</name>
<protein>
    <recommendedName>
        <fullName evidence="7 8">tRNA (guanine(26)-N(2))-dimethyltransferase</fullName>
        <ecNumber evidence="7 8">2.1.1.216</ecNumber>
    </recommendedName>
    <alternativeName>
        <fullName evidence="8">tRNA 2,2-dimethylguanosine-26 methyltransferase</fullName>
    </alternativeName>
    <alternativeName>
        <fullName evidence="8">tRNA(guanine-26,N(2)-N(2)) methyltransferase</fullName>
    </alternativeName>
    <alternativeName>
        <fullName evidence="8">tRNA(m(2,2)G26)dimethyltransferase</fullName>
    </alternativeName>
</protein>
<sequence>MSGPDYPIEIIEEGKVKLAVPRMSDYLRPDGVYEPAHAPVFYNPKAKFNRDVAVAMGAALKERLGRLEVLEPLAGSGVRSLRYAVEAGADKVLAVDADPKAVELIKYNIRLNKLEDKVKVLLAEANAVLHSRELRGGYYDLVDVDPFGSPMPFADGAIRAARRRGLVAFTATDTAPLTGARPQSALRKYGASVRRTPFSKEVAIRVLIAALVRVAAVREVALKPEAAFFKDYYVRAHLTVERGARRVEEALSQLGYLFYRPDYSVEVVRGYPLPERVPEGTALGPLWLGPLTGPLAKRAAELVGGEVKRFLEHLIEEDSVGVPYSYKVERVASILKVNMPSPKLVVEELRAAGYKALLAHYDHTSVKTDAPAEEVFKVVKKLSPRP</sequence>
<dbReference type="EMBL" id="CP000816">
    <property type="protein sequence ID" value="ABU82361.1"/>
    <property type="molecule type" value="Genomic_DNA"/>
</dbReference>
<keyword evidence="1 8" id="KW-0820">tRNA-binding</keyword>